<organism evidence="9 10">
    <name type="scientific">Thiohalobacter thiocyanaticus</name>
    <dbReference type="NCBI Taxonomy" id="585455"/>
    <lineage>
        <taxon>Bacteria</taxon>
        <taxon>Pseudomonadati</taxon>
        <taxon>Pseudomonadota</taxon>
        <taxon>Gammaproteobacteria</taxon>
        <taxon>Thiohalobacterales</taxon>
        <taxon>Thiohalobacteraceae</taxon>
        <taxon>Thiohalobacter</taxon>
    </lineage>
</organism>
<dbReference type="GO" id="GO:0005886">
    <property type="term" value="C:plasma membrane"/>
    <property type="evidence" value="ECO:0007669"/>
    <property type="project" value="UniProtKB-SubCell"/>
</dbReference>
<evidence type="ECO:0000256" key="2">
    <source>
        <dbReference type="ARBA" id="ARBA00005811"/>
    </source>
</evidence>
<evidence type="ECO:0000256" key="8">
    <source>
        <dbReference type="SAM" id="Phobius"/>
    </source>
</evidence>
<keyword evidence="3" id="KW-1003">Cell membrane</keyword>
<dbReference type="KEGG" id="ttc:FOKN1_1292"/>
<dbReference type="Pfam" id="PF02472">
    <property type="entry name" value="ExbD"/>
    <property type="match status" value="1"/>
</dbReference>
<reference evidence="9" key="1">
    <citation type="submission" date="2017-05" db="EMBL/GenBank/DDBJ databases">
        <title>Thiocyanate degradation by Thiohalobacter thiocyanaticus FOKN1.</title>
        <authorList>
            <person name="Oshiki M."/>
            <person name="Fukushima T."/>
            <person name="Kawano S."/>
            <person name="Nakagawa J."/>
        </authorList>
    </citation>
    <scope>NUCLEOTIDE SEQUENCE [LARGE SCALE GENOMIC DNA]</scope>
    <source>
        <strain evidence="9">FOKN1</strain>
    </source>
</reference>
<evidence type="ECO:0000313" key="10">
    <source>
        <dbReference type="Proteomes" id="UP000218765"/>
    </source>
</evidence>
<dbReference type="Gene3D" id="3.30.420.270">
    <property type="match status" value="1"/>
</dbReference>
<keyword evidence="6 8" id="KW-0472">Membrane</keyword>
<dbReference type="RefSeq" id="WP_096365838.1">
    <property type="nucleotide sequence ID" value="NZ_AP018052.1"/>
</dbReference>
<dbReference type="OrthoDB" id="7359438at2"/>
<keyword evidence="5 8" id="KW-1133">Transmembrane helix</keyword>
<evidence type="ECO:0000313" key="9">
    <source>
        <dbReference type="EMBL" id="BAZ93690.1"/>
    </source>
</evidence>
<protein>
    <submittedName>
        <fullName evidence="9">Biopolymer transport protein</fullName>
    </submittedName>
</protein>
<keyword evidence="10" id="KW-1185">Reference proteome</keyword>
<dbReference type="InterPro" id="IPR003400">
    <property type="entry name" value="ExbD"/>
</dbReference>
<dbReference type="AlphaFoldDB" id="A0A1Z4VPX9"/>
<name>A0A1Z4VPX9_9GAMM</name>
<dbReference type="EMBL" id="AP018052">
    <property type="protein sequence ID" value="BAZ93690.1"/>
    <property type="molecule type" value="Genomic_DNA"/>
</dbReference>
<keyword evidence="4 7" id="KW-0812">Transmembrane</keyword>
<keyword evidence="7" id="KW-0813">Transport</keyword>
<keyword evidence="7" id="KW-0653">Protein transport</keyword>
<dbReference type="GO" id="GO:0022857">
    <property type="term" value="F:transmembrane transporter activity"/>
    <property type="evidence" value="ECO:0007669"/>
    <property type="project" value="InterPro"/>
</dbReference>
<comment type="similarity">
    <text evidence="2 7">Belongs to the ExbD/TolR family.</text>
</comment>
<dbReference type="GO" id="GO:0015031">
    <property type="term" value="P:protein transport"/>
    <property type="evidence" value="ECO:0007669"/>
    <property type="project" value="UniProtKB-KW"/>
</dbReference>
<evidence type="ECO:0000256" key="6">
    <source>
        <dbReference type="ARBA" id="ARBA00023136"/>
    </source>
</evidence>
<proteinExistence type="inferred from homology"/>
<sequence length="133" mass="14527">MRFDPPRPRSDEERILPLINIVFLLLIFFMVAGKLAATDPLEIDPPQSALESEAGPRELLVLLDAEGRLALDGKVMEESALKAALQKRLSEDEIRIRLKADGRAEATRVVALMELLQDAGAQKVKLLTVAAGG</sequence>
<gene>
    <name evidence="9" type="ORF">FOKN1_1292</name>
</gene>
<dbReference type="PANTHER" id="PTHR30558">
    <property type="entry name" value="EXBD MEMBRANE COMPONENT OF PMF-DRIVEN MACROMOLECULE IMPORT SYSTEM"/>
    <property type="match status" value="1"/>
</dbReference>
<evidence type="ECO:0000256" key="3">
    <source>
        <dbReference type="ARBA" id="ARBA00022475"/>
    </source>
</evidence>
<comment type="subcellular location">
    <subcellularLocation>
        <location evidence="1">Cell membrane</location>
        <topology evidence="1">Single-pass membrane protein</topology>
    </subcellularLocation>
    <subcellularLocation>
        <location evidence="7">Cell membrane</location>
        <topology evidence="7">Single-pass type II membrane protein</topology>
    </subcellularLocation>
</comment>
<evidence type="ECO:0000256" key="4">
    <source>
        <dbReference type="ARBA" id="ARBA00022692"/>
    </source>
</evidence>
<dbReference type="Proteomes" id="UP000218765">
    <property type="component" value="Chromosome"/>
</dbReference>
<accession>A0A1Z4VPX9</accession>
<evidence type="ECO:0000256" key="7">
    <source>
        <dbReference type="RuleBase" id="RU003879"/>
    </source>
</evidence>
<evidence type="ECO:0000256" key="1">
    <source>
        <dbReference type="ARBA" id="ARBA00004162"/>
    </source>
</evidence>
<evidence type="ECO:0000256" key="5">
    <source>
        <dbReference type="ARBA" id="ARBA00022989"/>
    </source>
</evidence>
<feature type="transmembrane region" description="Helical" evidence="8">
    <location>
        <begin position="15"/>
        <end position="37"/>
    </location>
</feature>